<dbReference type="CDD" id="cd11301">
    <property type="entry name" value="Fut1_Fut2_like"/>
    <property type="match status" value="1"/>
</dbReference>
<organism evidence="3 4">
    <name type="scientific">Mucilaginibacter myungsuensis</name>
    <dbReference type="NCBI Taxonomy" id="649104"/>
    <lineage>
        <taxon>Bacteria</taxon>
        <taxon>Pseudomonadati</taxon>
        <taxon>Bacteroidota</taxon>
        <taxon>Sphingobacteriia</taxon>
        <taxon>Sphingobacteriales</taxon>
        <taxon>Sphingobacteriaceae</taxon>
        <taxon>Mucilaginibacter</taxon>
    </lineage>
</organism>
<keyword evidence="2" id="KW-0808">Transferase</keyword>
<dbReference type="Pfam" id="PF01531">
    <property type="entry name" value="Glyco_transf_11"/>
    <property type="match status" value="1"/>
</dbReference>
<evidence type="ECO:0000313" key="4">
    <source>
        <dbReference type="Proteomes" id="UP000622475"/>
    </source>
</evidence>
<dbReference type="PANTHER" id="PTHR11927">
    <property type="entry name" value="GALACTOSIDE 2-L-FUCOSYLTRANSFERASE"/>
    <property type="match status" value="1"/>
</dbReference>
<reference evidence="3" key="1">
    <citation type="submission" date="2020-10" db="EMBL/GenBank/DDBJ databases">
        <title>Mucilaginibacter mali sp. nov., isolated from rhizosphere soil of apple orchard.</title>
        <authorList>
            <person name="Lee J.-S."/>
            <person name="Kim H.S."/>
            <person name="Kim J.-S."/>
        </authorList>
    </citation>
    <scope>NUCLEOTIDE SEQUENCE</scope>
    <source>
        <strain evidence="3">KCTC 22746</strain>
    </source>
</reference>
<dbReference type="GO" id="GO:0016020">
    <property type="term" value="C:membrane"/>
    <property type="evidence" value="ECO:0007669"/>
    <property type="project" value="InterPro"/>
</dbReference>
<dbReference type="EMBL" id="JADFFL010000003">
    <property type="protein sequence ID" value="MBE9662411.1"/>
    <property type="molecule type" value="Genomic_DNA"/>
</dbReference>
<protein>
    <submittedName>
        <fullName evidence="3">Alpha-1,2-fucosyltransferase</fullName>
    </submittedName>
</protein>
<dbReference type="RefSeq" id="WP_194111581.1">
    <property type="nucleotide sequence ID" value="NZ_JADFFL010000003.1"/>
</dbReference>
<dbReference type="AlphaFoldDB" id="A0A929KVL1"/>
<keyword evidence="4" id="KW-1185">Reference proteome</keyword>
<evidence type="ECO:0000313" key="3">
    <source>
        <dbReference type="EMBL" id="MBE9662411.1"/>
    </source>
</evidence>
<accession>A0A929KVL1</accession>
<dbReference type="GO" id="GO:0008107">
    <property type="term" value="F:galactoside 2-alpha-L-fucosyltransferase activity"/>
    <property type="evidence" value="ECO:0007669"/>
    <property type="project" value="InterPro"/>
</dbReference>
<dbReference type="Proteomes" id="UP000622475">
    <property type="component" value="Unassembled WGS sequence"/>
</dbReference>
<comment type="caution">
    <text evidence="3">The sequence shown here is derived from an EMBL/GenBank/DDBJ whole genome shotgun (WGS) entry which is preliminary data.</text>
</comment>
<evidence type="ECO:0000256" key="2">
    <source>
        <dbReference type="ARBA" id="ARBA00022679"/>
    </source>
</evidence>
<proteinExistence type="predicted"/>
<evidence type="ECO:0000256" key="1">
    <source>
        <dbReference type="ARBA" id="ARBA00022676"/>
    </source>
</evidence>
<keyword evidence="1" id="KW-0328">Glycosyltransferase</keyword>
<dbReference type="GO" id="GO:0005975">
    <property type="term" value="P:carbohydrate metabolic process"/>
    <property type="evidence" value="ECO:0007669"/>
    <property type="project" value="InterPro"/>
</dbReference>
<name>A0A929KVL1_9SPHI</name>
<dbReference type="PANTHER" id="PTHR11927:SF9">
    <property type="entry name" value="L-FUCOSYLTRANSFERASE"/>
    <property type="match status" value="1"/>
</dbReference>
<gene>
    <name evidence="3" type="ORF">IRJ16_10990</name>
</gene>
<sequence>MIIVKLTGGLGNQMFQYAFYKAIKRRVADVYIDCTTFEKVLAHEHVNLKKIFKNIQFDEARLTDIFTLADTSRSYFSRIRRRCFGKRKTHIYEDRLTFKPELIGLTVDRYLDGYWQSELYFKDIKEEIIQTFSFPPLQNEKNIQLQDSMIDQNSVAIHVRKGKDYDSAMRRNICDVEYYKNAVAMIKQKVDSPVFYVFSDNIDWCKKNLDFIDLNFVDWNPKTGDDNYIDMQLMSYCKHNIIANSSFSWWGAWLNANKDKTVVAPKTWLNQDNVKHSISDIVPHSWILV</sequence>
<dbReference type="InterPro" id="IPR002516">
    <property type="entry name" value="Glyco_trans_11"/>
</dbReference>